<name>A0A507CTX5_9FUNG</name>
<dbReference type="VEuPathDB" id="FungiDB:SeMB42_g01456"/>
<dbReference type="AlphaFoldDB" id="A0A507CTX5"/>
<keyword evidence="3" id="KW-1185">Reference proteome</keyword>
<evidence type="ECO:0000313" key="1">
    <source>
        <dbReference type="EMBL" id="TPX42481.1"/>
    </source>
</evidence>
<evidence type="ECO:0000313" key="2">
    <source>
        <dbReference type="EMBL" id="TPX52402.1"/>
    </source>
</evidence>
<evidence type="ECO:0000313" key="4">
    <source>
        <dbReference type="Proteomes" id="UP000320475"/>
    </source>
</evidence>
<organism evidence="1 4">
    <name type="scientific">Synchytrium endobioticum</name>
    <dbReference type="NCBI Taxonomy" id="286115"/>
    <lineage>
        <taxon>Eukaryota</taxon>
        <taxon>Fungi</taxon>
        <taxon>Fungi incertae sedis</taxon>
        <taxon>Chytridiomycota</taxon>
        <taxon>Chytridiomycota incertae sedis</taxon>
        <taxon>Chytridiomycetes</taxon>
        <taxon>Synchytriales</taxon>
        <taxon>Synchytriaceae</taxon>
        <taxon>Synchytrium</taxon>
    </lineage>
</organism>
<protein>
    <submittedName>
        <fullName evidence="1">Uncharacterized protein</fullName>
    </submittedName>
</protein>
<proteinExistence type="predicted"/>
<dbReference type="EMBL" id="QEAM01000269">
    <property type="protein sequence ID" value="TPX42481.1"/>
    <property type="molecule type" value="Genomic_DNA"/>
</dbReference>
<dbReference type="Proteomes" id="UP000320475">
    <property type="component" value="Unassembled WGS sequence"/>
</dbReference>
<dbReference type="EMBL" id="QEAN01000037">
    <property type="protein sequence ID" value="TPX52402.1"/>
    <property type="molecule type" value="Genomic_DNA"/>
</dbReference>
<accession>A0A507CTX5</accession>
<dbReference type="Proteomes" id="UP000317494">
    <property type="component" value="Unassembled WGS sequence"/>
</dbReference>
<comment type="caution">
    <text evidence="1">The sequence shown here is derived from an EMBL/GenBank/DDBJ whole genome shotgun (WGS) entry which is preliminary data.</text>
</comment>
<evidence type="ECO:0000313" key="3">
    <source>
        <dbReference type="Proteomes" id="UP000317494"/>
    </source>
</evidence>
<sequence>MKGIRMLGQYSNCWARLIWAIDLDNDCFVHKQTINGLPQLKSSVASTKAPSSLASSVSRRPTAHSSDIQVTAANAEILSVAHGENPWRPLAFSDVHVGKSRSIAM</sequence>
<gene>
    <name evidence="1" type="ORF">SeLEV6574_g05584</name>
    <name evidence="2" type="ORF">SeMB42_g01456</name>
</gene>
<reference evidence="3 4" key="1">
    <citation type="journal article" date="2019" name="Sci. Rep.">
        <title>Comparative genomics of chytrid fungi reveal insights into the obligate biotrophic and pathogenic lifestyle of Synchytrium endobioticum.</title>
        <authorList>
            <person name="van de Vossenberg B.T.L.H."/>
            <person name="Warris S."/>
            <person name="Nguyen H.D.T."/>
            <person name="van Gent-Pelzer M.P.E."/>
            <person name="Joly D.L."/>
            <person name="van de Geest H.C."/>
            <person name="Bonants P.J.M."/>
            <person name="Smith D.S."/>
            <person name="Levesque C.A."/>
            <person name="van der Lee T.A.J."/>
        </authorList>
    </citation>
    <scope>NUCLEOTIDE SEQUENCE [LARGE SCALE GENOMIC DNA]</scope>
    <source>
        <strain evidence="1 4">LEV6574</strain>
        <strain evidence="2 3">MB42</strain>
    </source>
</reference>